<protein>
    <submittedName>
        <fullName evidence="2">ShKT domain-containing protein</fullName>
    </submittedName>
</protein>
<sequence length="143" mass="17024">MLGSSTCSRMWKNNKKYFVDKCNTNVEFRLLQCCSTCNKDEDSFSYDVIIPLLINESCRDRYSKEYCDKFIKQAKDNYSIKYCSDNNIGVTFRTCRKSCGYCGDNSTIEYSYNKAMESCYNQKLINREKNKIYKKRRDLQNFF</sequence>
<dbReference type="Proteomes" id="UP000038045">
    <property type="component" value="Unplaced"/>
</dbReference>
<dbReference type="AlphaFoldDB" id="A0A0N4ZQL8"/>
<dbReference type="PANTHER" id="PTHR35017:SF3">
    <property type="entry name" value="SHKT DOMAIN-CONTAINING PROTEIN"/>
    <property type="match status" value="1"/>
</dbReference>
<name>A0A0N4ZQL8_PARTI</name>
<keyword evidence="1" id="KW-1185">Reference proteome</keyword>
<accession>A0A0N4ZQL8</accession>
<proteinExistence type="predicted"/>
<dbReference type="WBParaSite" id="PTRK_0001081300.1">
    <property type="protein sequence ID" value="PTRK_0001081300.1"/>
    <property type="gene ID" value="PTRK_0001081300"/>
</dbReference>
<evidence type="ECO:0000313" key="2">
    <source>
        <dbReference type="WBParaSite" id="PTRK_0001081300.1"/>
    </source>
</evidence>
<organism evidence="1 2">
    <name type="scientific">Parastrongyloides trichosuri</name>
    <name type="common">Possum-specific nematode worm</name>
    <dbReference type="NCBI Taxonomy" id="131310"/>
    <lineage>
        <taxon>Eukaryota</taxon>
        <taxon>Metazoa</taxon>
        <taxon>Ecdysozoa</taxon>
        <taxon>Nematoda</taxon>
        <taxon>Chromadorea</taxon>
        <taxon>Rhabditida</taxon>
        <taxon>Tylenchina</taxon>
        <taxon>Panagrolaimomorpha</taxon>
        <taxon>Strongyloidoidea</taxon>
        <taxon>Strongyloididae</taxon>
        <taxon>Parastrongyloides</taxon>
    </lineage>
</organism>
<dbReference type="PANTHER" id="PTHR35017">
    <property type="entry name" value="PROTEIN CBG16223-RELATED"/>
    <property type="match status" value="1"/>
</dbReference>
<reference evidence="2" key="1">
    <citation type="submission" date="2017-02" db="UniProtKB">
        <authorList>
            <consortium name="WormBaseParasite"/>
        </authorList>
    </citation>
    <scope>IDENTIFICATION</scope>
</reference>
<evidence type="ECO:0000313" key="1">
    <source>
        <dbReference type="Proteomes" id="UP000038045"/>
    </source>
</evidence>